<comment type="caution">
    <text evidence="4">The sequence shown here is derived from an EMBL/GenBank/DDBJ whole genome shotgun (WGS) entry which is preliminary data.</text>
</comment>
<feature type="chain" id="PRO_5042609926" description="Cellobiose dehydrogenase-like cytochrome domain-containing protein" evidence="2">
    <location>
        <begin position="32"/>
        <end position="360"/>
    </location>
</feature>
<evidence type="ECO:0000256" key="1">
    <source>
        <dbReference type="SAM" id="Phobius"/>
    </source>
</evidence>
<dbReference type="CDD" id="cd09630">
    <property type="entry name" value="CDH_like_cytochrome"/>
    <property type="match status" value="1"/>
</dbReference>
<keyword evidence="2" id="KW-0732">Signal</keyword>
<feature type="transmembrane region" description="Helical" evidence="1">
    <location>
        <begin position="303"/>
        <end position="325"/>
    </location>
</feature>
<evidence type="ECO:0000313" key="4">
    <source>
        <dbReference type="EMBL" id="KAK1637709.1"/>
    </source>
</evidence>
<evidence type="ECO:0000256" key="2">
    <source>
        <dbReference type="SAM" id="SignalP"/>
    </source>
</evidence>
<dbReference type="AlphaFoldDB" id="A0AAI9ZVP1"/>
<dbReference type="InterPro" id="IPR015920">
    <property type="entry name" value="Cellobiose_DH-like_cyt"/>
</dbReference>
<organism evidence="4 5">
    <name type="scientific">Colletotrichum phormii</name>
    <dbReference type="NCBI Taxonomy" id="359342"/>
    <lineage>
        <taxon>Eukaryota</taxon>
        <taxon>Fungi</taxon>
        <taxon>Dikarya</taxon>
        <taxon>Ascomycota</taxon>
        <taxon>Pezizomycotina</taxon>
        <taxon>Sordariomycetes</taxon>
        <taxon>Hypocreomycetidae</taxon>
        <taxon>Glomerellales</taxon>
        <taxon>Glomerellaceae</taxon>
        <taxon>Colletotrichum</taxon>
        <taxon>Colletotrichum acutatum species complex</taxon>
    </lineage>
</organism>
<dbReference type="GeneID" id="85480764"/>
<evidence type="ECO:0000259" key="3">
    <source>
        <dbReference type="Pfam" id="PF16010"/>
    </source>
</evidence>
<accession>A0AAI9ZVP1</accession>
<gene>
    <name evidence="4" type="ORF">BDP81DRAFT_517293</name>
</gene>
<feature type="domain" description="Cellobiose dehydrogenase-like cytochrome" evidence="3">
    <location>
        <begin position="67"/>
        <end position="199"/>
    </location>
</feature>
<dbReference type="RefSeq" id="XP_060446316.1">
    <property type="nucleotide sequence ID" value="XM_060595902.1"/>
</dbReference>
<dbReference type="Gene3D" id="2.60.40.1210">
    <property type="entry name" value="Cellobiose dehydrogenase, cytochrome domain"/>
    <property type="match status" value="1"/>
</dbReference>
<dbReference type="Proteomes" id="UP001243989">
    <property type="component" value="Unassembled WGS sequence"/>
</dbReference>
<protein>
    <recommendedName>
        <fullName evidence="3">Cellobiose dehydrogenase-like cytochrome domain-containing protein</fullName>
    </recommendedName>
</protein>
<feature type="transmembrane region" description="Helical" evidence="1">
    <location>
        <begin position="271"/>
        <end position="291"/>
    </location>
</feature>
<keyword evidence="1" id="KW-1133">Transmembrane helix</keyword>
<dbReference type="SUPFAM" id="SSF49344">
    <property type="entry name" value="CBD9-like"/>
    <property type="match status" value="1"/>
</dbReference>
<dbReference type="EMBL" id="JAHMHQ010000008">
    <property type="protein sequence ID" value="KAK1637709.1"/>
    <property type="molecule type" value="Genomic_DNA"/>
</dbReference>
<feature type="signal peptide" evidence="2">
    <location>
        <begin position="1"/>
        <end position="31"/>
    </location>
</feature>
<dbReference type="Pfam" id="PF16010">
    <property type="entry name" value="CDH-cyt"/>
    <property type="match status" value="1"/>
</dbReference>
<dbReference type="PANTHER" id="PTHR47797">
    <property type="entry name" value="DEHYDROGENASE, PUTATIVE (AFU_ORTHOLOGUE AFUA_8G05805)-RELATED"/>
    <property type="match status" value="1"/>
</dbReference>
<dbReference type="Gene3D" id="1.20.120.1770">
    <property type="match status" value="1"/>
</dbReference>
<sequence length="360" mass="39943">MGIQAISYRRSQACWSLLLVYLLLNTIHATASPVQYCTIDKRHNVDQCIVAFSYHNASSGGNDLQLYLSAKFEERKGYAAFGIGSLMDGALMFVLYPGRRAGDVTFSLRTTHFHNPPEVAHDGPSYSVTNATVDGSYHNVGIVCYSCDTWSGNKFSVHSEKQPWVFANNYDWLMQTDDQTKPLTLHTFYDTFQLNMKASYSEEDRAIPLGLLNNDRNLDFGPSKHGGPSSSRKLSPYVAHGALQALAFLVLMPTAVVIIRNKNESSFCIHWIIQTVSAVTAACGIGLGIYASKLIIEVPSTRGSHQIIGMLIGIGLFMAPSLGYLHHDCFLKTGRQTAFTKWHRRIGYISMISGWLNTLL</sequence>
<name>A0AAI9ZVP1_9PEZI</name>
<keyword evidence="1" id="KW-0472">Membrane</keyword>
<keyword evidence="1" id="KW-0812">Transmembrane</keyword>
<feature type="transmembrane region" description="Helical" evidence="1">
    <location>
        <begin position="237"/>
        <end position="259"/>
    </location>
</feature>
<dbReference type="PANTHER" id="PTHR47797:SF3">
    <property type="entry name" value="CYTOCHROME B561 DOMAIN-CONTAINING PROTEIN"/>
    <property type="match status" value="1"/>
</dbReference>
<feature type="non-terminal residue" evidence="4">
    <location>
        <position position="1"/>
    </location>
</feature>
<proteinExistence type="predicted"/>
<keyword evidence="5" id="KW-1185">Reference proteome</keyword>
<dbReference type="CDD" id="cd08760">
    <property type="entry name" value="Cyt_b561_FRRS1_like"/>
    <property type="match status" value="1"/>
</dbReference>
<reference evidence="4" key="1">
    <citation type="submission" date="2021-06" db="EMBL/GenBank/DDBJ databases">
        <title>Comparative genomics, transcriptomics and evolutionary studies reveal genomic signatures of adaptation to plant cell wall in hemibiotrophic fungi.</title>
        <authorList>
            <consortium name="DOE Joint Genome Institute"/>
            <person name="Baroncelli R."/>
            <person name="Diaz J.F."/>
            <person name="Benocci T."/>
            <person name="Peng M."/>
            <person name="Battaglia E."/>
            <person name="Haridas S."/>
            <person name="Andreopoulos W."/>
            <person name="Labutti K."/>
            <person name="Pangilinan J."/>
            <person name="Floch G.L."/>
            <person name="Makela M.R."/>
            <person name="Henrissat B."/>
            <person name="Grigoriev I.V."/>
            <person name="Crouch J.A."/>
            <person name="De Vries R.P."/>
            <person name="Sukno S.A."/>
            <person name="Thon M.R."/>
        </authorList>
    </citation>
    <scope>NUCLEOTIDE SEQUENCE</scope>
    <source>
        <strain evidence="4">CBS 102054</strain>
    </source>
</reference>
<evidence type="ECO:0000313" key="5">
    <source>
        <dbReference type="Proteomes" id="UP001243989"/>
    </source>
</evidence>